<dbReference type="AlphaFoldDB" id="A0A858RIC1"/>
<accession>A0A858RIC1</accession>
<evidence type="ECO:0000313" key="2">
    <source>
        <dbReference type="Proteomes" id="UP000501812"/>
    </source>
</evidence>
<dbReference type="RefSeq" id="WP_169454283.1">
    <property type="nucleotide sequence ID" value="NZ_CP051774.1"/>
</dbReference>
<keyword evidence="2" id="KW-1185">Reference proteome</keyword>
<proteinExistence type="predicted"/>
<protein>
    <submittedName>
        <fullName evidence="1">Uncharacterized protein</fullName>
    </submittedName>
</protein>
<sequence length="86" mass="8909">MDTFVLQSVDTPDVFQLVILEGVSVPPGGTAGQILAKASDRDFHTVWVDAPEGTGGGGGTSITVSAGFGRFTYAGTDYKFPVSDQP</sequence>
<reference evidence="1 2" key="1">
    <citation type="submission" date="2020-04" db="EMBL/GenBank/DDBJ databases">
        <title>Luteolibacter sp. G-1-1-1 isolated from soil.</title>
        <authorList>
            <person name="Dahal R.H."/>
        </authorList>
    </citation>
    <scope>NUCLEOTIDE SEQUENCE [LARGE SCALE GENOMIC DNA]</scope>
    <source>
        <strain evidence="1 2">G-1-1-1</strain>
    </source>
</reference>
<evidence type="ECO:0000313" key="1">
    <source>
        <dbReference type="EMBL" id="QJE95970.1"/>
    </source>
</evidence>
<dbReference type="EMBL" id="CP051774">
    <property type="protein sequence ID" value="QJE95970.1"/>
    <property type="molecule type" value="Genomic_DNA"/>
</dbReference>
<name>A0A858RIC1_9BACT</name>
<organism evidence="1 2">
    <name type="scientific">Luteolibacter luteus</name>
    <dbReference type="NCBI Taxonomy" id="2728835"/>
    <lineage>
        <taxon>Bacteria</taxon>
        <taxon>Pseudomonadati</taxon>
        <taxon>Verrucomicrobiota</taxon>
        <taxon>Verrucomicrobiia</taxon>
        <taxon>Verrucomicrobiales</taxon>
        <taxon>Verrucomicrobiaceae</taxon>
        <taxon>Luteolibacter</taxon>
    </lineage>
</organism>
<dbReference type="KEGG" id="luo:HHL09_09310"/>
<dbReference type="Proteomes" id="UP000501812">
    <property type="component" value="Chromosome"/>
</dbReference>
<gene>
    <name evidence="1" type="ORF">HHL09_09310</name>
</gene>